<feature type="region of interest" description="Disordered" evidence="1">
    <location>
        <begin position="1"/>
        <end position="52"/>
    </location>
</feature>
<sequence length="52" mass="5718">MSPKIAIFRAKQPTTRAFRPPPPDSASYSSGAENPRKSDHPSLPLLTNNTRI</sequence>
<evidence type="ECO:0000256" key="1">
    <source>
        <dbReference type="SAM" id="MobiDB-lite"/>
    </source>
</evidence>
<keyword evidence="3" id="KW-1185">Reference proteome</keyword>
<dbReference type="Proteomes" id="UP000246991">
    <property type="component" value="Unassembled WGS sequence"/>
</dbReference>
<evidence type="ECO:0000313" key="3">
    <source>
        <dbReference type="Proteomes" id="UP000246991"/>
    </source>
</evidence>
<gene>
    <name evidence="2" type="ORF">C7212DRAFT_309430</name>
</gene>
<organism evidence="2 3">
    <name type="scientific">Tuber magnatum</name>
    <name type="common">white Piedmont truffle</name>
    <dbReference type="NCBI Taxonomy" id="42249"/>
    <lineage>
        <taxon>Eukaryota</taxon>
        <taxon>Fungi</taxon>
        <taxon>Dikarya</taxon>
        <taxon>Ascomycota</taxon>
        <taxon>Pezizomycotina</taxon>
        <taxon>Pezizomycetes</taxon>
        <taxon>Pezizales</taxon>
        <taxon>Tuberaceae</taxon>
        <taxon>Tuber</taxon>
    </lineage>
</organism>
<reference evidence="2 3" key="1">
    <citation type="submission" date="2018-03" db="EMBL/GenBank/DDBJ databases">
        <title>Genomes of Pezizomycetes fungi and the evolution of truffles.</title>
        <authorList>
            <person name="Murat C."/>
            <person name="Payen T."/>
            <person name="Noel B."/>
            <person name="Kuo A."/>
            <person name="Martin F.M."/>
        </authorList>
    </citation>
    <scope>NUCLEOTIDE SEQUENCE [LARGE SCALE GENOMIC DNA]</scope>
    <source>
        <strain evidence="2">091103-1</strain>
    </source>
</reference>
<protein>
    <submittedName>
        <fullName evidence="2">Uncharacterized protein</fullName>
    </submittedName>
</protein>
<dbReference type="AlphaFoldDB" id="A0A317T0I9"/>
<dbReference type="EMBL" id="PYWC01000011">
    <property type="protein sequence ID" value="PWW78926.1"/>
    <property type="molecule type" value="Genomic_DNA"/>
</dbReference>
<accession>A0A317T0I9</accession>
<comment type="caution">
    <text evidence="2">The sequence shown here is derived from an EMBL/GenBank/DDBJ whole genome shotgun (WGS) entry which is preliminary data.</text>
</comment>
<evidence type="ECO:0000313" key="2">
    <source>
        <dbReference type="EMBL" id="PWW78926.1"/>
    </source>
</evidence>
<name>A0A317T0I9_9PEZI</name>
<feature type="non-terminal residue" evidence="2">
    <location>
        <position position="52"/>
    </location>
</feature>
<proteinExistence type="predicted"/>